<evidence type="ECO:0000313" key="10">
    <source>
        <dbReference type="Proteomes" id="UP000553632"/>
    </source>
</evidence>
<keyword evidence="6" id="KW-0539">Nucleus</keyword>
<organism evidence="9 10">
    <name type="scientific">Perkinsus olseni</name>
    <name type="common">Perkinsus atlanticus</name>
    <dbReference type="NCBI Taxonomy" id="32597"/>
    <lineage>
        <taxon>Eukaryota</taxon>
        <taxon>Sar</taxon>
        <taxon>Alveolata</taxon>
        <taxon>Perkinsozoa</taxon>
        <taxon>Perkinsea</taxon>
        <taxon>Perkinsida</taxon>
        <taxon>Perkinsidae</taxon>
        <taxon>Perkinsus</taxon>
    </lineage>
</organism>
<feature type="non-terminal residue" evidence="9">
    <location>
        <position position="1"/>
    </location>
</feature>
<feature type="region of interest" description="Disordered" evidence="7">
    <location>
        <begin position="248"/>
        <end position="291"/>
    </location>
</feature>
<feature type="domain" description="Inner centromere protein ARK-binding" evidence="8">
    <location>
        <begin position="281"/>
        <end position="333"/>
    </location>
</feature>
<dbReference type="GO" id="GO:0005819">
    <property type="term" value="C:spindle"/>
    <property type="evidence" value="ECO:0007669"/>
    <property type="project" value="UniProtKB-SubCell"/>
</dbReference>
<evidence type="ECO:0000256" key="6">
    <source>
        <dbReference type="ARBA" id="ARBA00023242"/>
    </source>
</evidence>
<evidence type="ECO:0000256" key="3">
    <source>
        <dbReference type="ARBA" id="ARBA00010042"/>
    </source>
</evidence>
<protein>
    <recommendedName>
        <fullName evidence="8">Inner centromere protein ARK-binding domain-containing protein</fullName>
    </recommendedName>
</protein>
<accession>A0A7J6S974</accession>
<evidence type="ECO:0000259" key="8">
    <source>
        <dbReference type="Pfam" id="PF03941"/>
    </source>
</evidence>
<comment type="subcellular location">
    <subcellularLocation>
        <location evidence="2">Cytoplasm</location>
        <location evidence="2">Cytoskeleton</location>
        <location evidence="2">Spindle</location>
    </subcellularLocation>
    <subcellularLocation>
        <location evidence="1">Nucleus</location>
    </subcellularLocation>
</comment>
<evidence type="ECO:0000256" key="7">
    <source>
        <dbReference type="SAM" id="MobiDB-lite"/>
    </source>
</evidence>
<comment type="similarity">
    <text evidence="3">Belongs to the INCENP family.</text>
</comment>
<dbReference type="InterPro" id="IPR005635">
    <property type="entry name" value="Inner_centromere_prot_ARK-bd"/>
</dbReference>
<dbReference type="GO" id="GO:0005634">
    <property type="term" value="C:nucleus"/>
    <property type="evidence" value="ECO:0007669"/>
    <property type="project" value="UniProtKB-SubCell"/>
</dbReference>
<feature type="compositionally biased region" description="Low complexity" evidence="7">
    <location>
        <begin position="66"/>
        <end position="76"/>
    </location>
</feature>
<dbReference type="AlphaFoldDB" id="A0A7J6S974"/>
<keyword evidence="10" id="KW-1185">Reference proteome</keyword>
<dbReference type="Proteomes" id="UP000553632">
    <property type="component" value="Unassembled WGS sequence"/>
</dbReference>
<name>A0A7J6S974_PEROL</name>
<feature type="region of interest" description="Disordered" evidence="7">
    <location>
        <begin position="211"/>
        <end position="232"/>
    </location>
</feature>
<feature type="region of interest" description="Disordered" evidence="7">
    <location>
        <begin position="28"/>
        <end position="78"/>
    </location>
</feature>
<sequence length="419" mass="45200">LEDILSQIPSWLETRGVPIPMKPTVMTAPLLNPQGPPAASSSSVPADSLCCSSVNDESEEDLSKGPATAAASSVPVPRSPGDKLLSIGNHSVFNLGDQSSCSAAAATAMIPNNDTQRSRVRDLASKFEVGAFLMGSSLLRPHTCYFPDASPVGVVDPPTPAWAKGRKSIAEMMESNDDNVSPIAGQKGGGMELDVKRAVESLPSEYEVSKVFSTPIPPAGSGQSDGSGNKREKRPINAALEGFYRDAIASPSLGPSTNGVKRLRSLDSPPRFDDQYPISEYDEDTDEHSEDARRKHIPGWSLEWKSMVLAQSNTDPDSIFGDRIPSCDIGQVFGDVVASGQLDPPNTQSFKDYIRINDKTGRRGSTGNWRFDELLDEEIYTYKQKMKQNIKAENVFVDCSPDAEVDGSVLDEESNICMP</sequence>
<evidence type="ECO:0000256" key="5">
    <source>
        <dbReference type="ARBA" id="ARBA00023212"/>
    </source>
</evidence>
<feature type="compositionally biased region" description="Acidic residues" evidence="7">
    <location>
        <begin position="280"/>
        <end position="289"/>
    </location>
</feature>
<keyword evidence="4" id="KW-0963">Cytoplasm</keyword>
<reference evidence="9 10" key="1">
    <citation type="submission" date="2020-04" db="EMBL/GenBank/DDBJ databases">
        <title>Perkinsus olseni comparative genomics.</title>
        <authorList>
            <person name="Bogema D.R."/>
        </authorList>
    </citation>
    <scope>NUCLEOTIDE SEQUENCE [LARGE SCALE GENOMIC DNA]</scope>
    <source>
        <strain evidence="9 10">ATCC PRA-207</strain>
    </source>
</reference>
<dbReference type="EMBL" id="JABANO010020004">
    <property type="protein sequence ID" value="KAF4729205.1"/>
    <property type="molecule type" value="Genomic_DNA"/>
</dbReference>
<keyword evidence="5" id="KW-0206">Cytoskeleton</keyword>
<evidence type="ECO:0000256" key="4">
    <source>
        <dbReference type="ARBA" id="ARBA00022490"/>
    </source>
</evidence>
<feature type="compositionally biased region" description="Low complexity" evidence="7">
    <location>
        <begin position="37"/>
        <end position="53"/>
    </location>
</feature>
<evidence type="ECO:0000256" key="2">
    <source>
        <dbReference type="ARBA" id="ARBA00004186"/>
    </source>
</evidence>
<gene>
    <name evidence="9" type="ORF">FOZ63_028237</name>
</gene>
<evidence type="ECO:0000313" key="9">
    <source>
        <dbReference type="EMBL" id="KAF4729205.1"/>
    </source>
</evidence>
<dbReference type="Pfam" id="PF03941">
    <property type="entry name" value="INCENP_ARK-bind"/>
    <property type="match status" value="1"/>
</dbReference>
<evidence type="ECO:0000256" key="1">
    <source>
        <dbReference type="ARBA" id="ARBA00004123"/>
    </source>
</evidence>
<proteinExistence type="inferred from homology"/>
<comment type="caution">
    <text evidence="9">The sequence shown here is derived from an EMBL/GenBank/DDBJ whole genome shotgun (WGS) entry which is preliminary data.</text>
</comment>